<dbReference type="SUPFAM" id="SSF55073">
    <property type="entry name" value="Nucleotide cyclase"/>
    <property type="match status" value="1"/>
</dbReference>
<dbReference type="PANTHER" id="PTHR45138">
    <property type="entry name" value="REGULATORY COMPONENTS OF SENSORY TRANSDUCTION SYSTEM"/>
    <property type="match status" value="1"/>
</dbReference>
<comment type="caution">
    <text evidence="3">The sequence shown here is derived from an EMBL/GenBank/DDBJ whole genome shotgun (WGS) entry which is preliminary data.</text>
</comment>
<feature type="transmembrane region" description="Helical" evidence="1">
    <location>
        <begin position="35"/>
        <end position="58"/>
    </location>
</feature>
<feature type="transmembrane region" description="Helical" evidence="1">
    <location>
        <begin position="7"/>
        <end position="29"/>
    </location>
</feature>
<dbReference type="CDD" id="cd01949">
    <property type="entry name" value="GGDEF"/>
    <property type="match status" value="1"/>
</dbReference>
<accession>A0A0W1JG21</accession>
<dbReference type="InterPro" id="IPR029787">
    <property type="entry name" value="Nucleotide_cyclase"/>
</dbReference>
<dbReference type="RefSeq" id="WP_058491515.1">
    <property type="nucleotide sequence ID" value="NZ_LOCK01000033.1"/>
</dbReference>
<dbReference type="InterPro" id="IPR050469">
    <property type="entry name" value="Diguanylate_Cyclase"/>
</dbReference>
<dbReference type="OrthoDB" id="1771403at2"/>
<proteinExistence type="predicted"/>
<dbReference type="InterPro" id="IPR000160">
    <property type="entry name" value="GGDEF_dom"/>
</dbReference>
<dbReference type="PROSITE" id="PS50887">
    <property type="entry name" value="GGDEF"/>
    <property type="match status" value="1"/>
</dbReference>
<dbReference type="NCBIfam" id="TIGR00254">
    <property type="entry name" value="GGDEF"/>
    <property type="match status" value="1"/>
</dbReference>
<name>A0A0W1JG21_DESHA</name>
<evidence type="ECO:0000256" key="1">
    <source>
        <dbReference type="SAM" id="Phobius"/>
    </source>
</evidence>
<dbReference type="Pfam" id="PF00990">
    <property type="entry name" value="GGDEF"/>
    <property type="match status" value="1"/>
</dbReference>
<dbReference type="PANTHER" id="PTHR45138:SF9">
    <property type="entry name" value="DIGUANYLATE CYCLASE DGCM-RELATED"/>
    <property type="match status" value="1"/>
</dbReference>
<evidence type="ECO:0000313" key="4">
    <source>
        <dbReference type="Proteomes" id="UP000054623"/>
    </source>
</evidence>
<dbReference type="Proteomes" id="UP000054623">
    <property type="component" value="Unassembled WGS sequence"/>
</dbReference>
<organism evidence="3 4">
    <name type="scientific">Desulfitobacterium hafniense</name>
    <name type="common">Desulfitobacterium frappieri</name>
    <dbReference type="NCBI Taxonomy" id="49338"/>
    <lineage>
        <taxon>Bacteria</taxon>
        <taxon>Bacillati</taxon>
        <taxon>Bacillota</taxon>
        <taxon>Clostridia</taxon>
        <taxon>Eubacteriales</taxon>
        <taxon>Desulfitobacteriaceae</taxon>
        <taxon>Desulfitobacterium</taxon>
    </lineage>
</organism>
<reference evidence="3 4" key="1">
    <citation type="submission" date="2015-12" db="EMBL/GenBank/DDBJ databases">
        <title>Draft Genome Sequence of Desulfitobacterium hafniense Strain DH, a Sulfate-reducing Bacterium Isolated from Paddy Soils.</title>
        <authorList>
            <person name="Bao P."/>
            <person name="Zhang X."/>
            <person name="Li G."/>
        </authorList>
    </citation>
    <scope>NUCLEOTIDE SEQUENCE [LARGE SCALE GENOMIC DNA]</scope>
    <source>
        <strain evidence="3 4">DH</strain>
    </source>
</reference>
<keyword evidence="1" id="KW-1133">Transmembrane helix</keyword>
<keyword evidence="1" id="KW-0472">Membrane</keyword>
<protein>
    <recommendedName>
        <fullName evidence="2">GGDEF domain-containing protein</fullName>
    </recommendedName>
</protein>
<dbReference type="EMBL" id="LOCK01000033">
    <property type="protein sequence ID" value="KTE90801.1"/>
    <property type="molecule type" value="Genomic_DNA"/>
</dbReference>
<keyword evidence="1" id="KW-0812">Transmembrane</keyword>
<evidence type="ECO:0000313" key="3">
    <source>
        <dbReference type="EMBL" id="KTE90801.1"/>
    </source>
</evidence>
<sequence length="241" mass="27313">MNKKFTAIVILSMILLGAVCGYTFYLIFMSTSECLLIHCVSTGIIYGLINSLFTLFFIHRYSILKVDKQKLEQEIRIDKLTELYNRYAFEEDIKSLNNSSTYTVIYLDIDDFSKFNNTYGHEAGDNVLKNVAKTIKGSIRNIDKAYRYGGEELIVILDECSKELALKIGNRIVENIRDCDNTPYSGITVSAGLASAPDDAESIVNLLRASDIALYRAKEFGKDRLVCYQKKRSKISLINCE</sequence>
<evidence type="ECO:0000259" key="2">
    <source>
        <dbReference type="PROSITE" id="PS50887"/>
    </source>
</evidence>
<feature type="domain" description="GGDEF" evidence="2">
    <location>
        <begin position="100"/>
        <end position="230"/>
    </location>
</feature>
<dbReference type="InterPro" id="IPR043128">
    <property type="entry name" value="Rev_trsase/Diguanyl_cyclase"/>
</dbReference>
<dbReference type="AlphaFoldDB" id="A0A0W1JG21"/>
<dbReference type="SMART" id="SM00267">
    <property type="entry name" value="GGDEF"/>
    <property type="match status" value="1"/>
</dbReference>
<dbReference type="GO" id="GO:0052621">
    <property type="term" value="F:diguanylate cyclase activity"/>
    <property type="evidence" value="ECO:0007669"/>
    <property type="project" value="TreeGrafter"/>
</dbReference>
<dbReference type="Gene3D" id="3.30.70.270">
    <property type="match status" value="1"/>
</dbReference>
<gene>
    <name evidence="3" type="ORF">AT727_23710</name>
</gene>